<protein>
    <submittedName>
        <fullName evidence="1">Uncharacterized protein</fullName>
    </submittedName>
</protein>
<evidence type="ECO:0000313" key="2">
    <source>
        <dbReference type="Proteomes" id="UP001190700"/>
    </source>
</evidence>
<reference evidence="1 2" key="1">
    <citation type="journal article" date="2015" name="Genome Biol. Evol.">
        <title>Comparative Genomics of a Bacterivorous Green Alga Reveals Evolutionary Causalities and Consequences of Phago-Mixotrophic Mode of Nutrition.</title>
        <authorList>
            <person name="Burns J.A."/>
            <person name="Paasch A."/>
            <person name="Narechania A."/>
            <person name="Kim E."/>
        </authorList>
    </citation>
    <scope>NUCLEOTIDE SEQUENCE [LARGE SCALE GENOMIC DNA]</scope>
    <source>
        <strain evidence="1 2">PLY_AMNH</strain>
    </source>
</reference>
<feature type="non-terminal residue" evidence="1">
    <location>
        <position position="1"/>
    </location>
</feature>
<sequence length="125" mass="13914">KASSAAEDARIGRVCYIGGSITQQQAGWRPRIHEWLTNRFPSFGPLKLISAAMGNVGSKVLSFLVDDWVIRHEPDLIFVETVVNDGDTVSTIYEHHLAALCAHSHIKADMLESRPESYRLLVVDL</sequence>
<dbReference type="AlphaFoldDB" id="A0AAE0ES16"/>
<proteinExistence type="predicted"/>
<keyword evidence="2" id="KW-1185">Reference proteome</keyword>
<name>A0AAE0ES16_9CHLO</name>
<gene>
    <name evidence="1" type="ORF">CYMTET_53139</name>
</gene>
<dbReference type="Proteomes" id="UP001190700">
    <property type="component" value="Unassembled WGS sequence"/>
</dbReference>
<accession>A0AAE0ES16</accession>
<dbReference type="Gene3D" id="3.40.50.1110">
    <property type="entry name" value="SGNH hydrolase"/>
    <property type="match status" value="1"/>
</dbReference>
<evidence type="ECO:0000313" key="1">
    <source>
        <dbReference type="EMBL" id="KAK3236740.1"/>
    </source>
</evidence>
<dbReference type="InterPro" id="IPR036514">
    <property type="entry name" value="SGNH_hydro_sf"/>
</dbReference>
<organism evidence="1 2">
    <name type="scientific">Cymbomonas tetramitiformis</name>
    <dbReference type="NCBI Taxonomy" id="36881"/>
    <lineage>
        <taxon>Eukaryota</taxon>
        <taxon>Viridiplantae</taxon>
        <taxon>Chlorophyta</taxon>
        <taxon>Pyramimonadophyceae</taxon>
        <taxon>Pyramimonadales</taxon>
        <taxon>Pyramimonadaceae</taxon>
        <taxon>Cymbomonas</taxon>
    </lineage>
</organism>
<comment type="caution">
    <text evidence="1">The sequence shown here is derived from an EMBL/GenBank/DDBJ whole genome shotgun (WGS) entry which is preliminary data.</text>
</comment>
<dbReference type="SUPFAM" id="SSF52266">
    <property type="entry name" value="SGNH hydrolase"/>
    <property type="match status" value="1"/>
</dbReference>
<dbReference type="EMBL" id="LGRX02034875">
    <property type="protein sequence ID" value="KAK3236740.1"/>
    <property type="molecule type" value="Genomic_DNA"/>
</dbReference>